<evidence type="ECO:0000313" key="3">
    <source>
        <dbReference type="EMBL" id="EUN26191.1"/>
    </source>
</evidence>
<sequence length="267" mass="29262">MWSDPQKVDISGGHVSGNGVQINAHVREGGLQIPSVFTPRDAEEEAALACRDALYLTDPEVDRESVISAKGTRVAGTDRDNDGDGNGDTRLLWISGGLGKGETMISVFLTEQLEEHTARTDNTDLVFFFYSAGDKRRNTAIAVLPPERIQQTLSSLETLWIIFSNTITDIELGTVFCVLDGLDECEDSTLRAFLPKLVGLLAPPTPSSTNASDIELFVFAPVEELSGMKGFNDKFRKSVHDSLLRRTEGWVGFAMHEPSQKQTCIKV</sequence>
<feature type="domain" description="Nephrocystin 3-like N-terminal" evidence="2">
    <location>
        <begin position="86"/>
        <end position="144"/>
    </location>
</feature>
<proteinExistence type="predicted"/>
<dbReference type="PANTHER" id="PTHR10039">
    <property type="entry name" value="AMELOGENIN"/>
    <property type="match status" value="1"/>
</dbReference>
<keyword evidence="4" id="KW-1185">Reference proteome</keyword>
<evidence type="ECO:0000259" key="2">
    <source>
        <dbReference type="Pfam" id="PF24883"/>
    </source>
</evidence>
<dbReference type="InterPro" id="IPR056884">
    <property type="entry name" value="NPHP3-like_N"/>
</dbReference>
<dbReference type="Proteomes" id="UP000054337">
    <property type="component" value="Unassembled WGS sequence"/>
</dbReference>
<keyword evidence="1" id="KW-0677">Repeat</keyword>
<dbReference type="AlphaFoldDB" id="W7EDD3"/>
<accession>W7EDD3</accession>
<gene>
    <name evidence="3" type="ORF">COCVIDRAFT_27349</name>
</gene>
<evidence type="ECO:0000313" key="4">
    <source>
        <dbReference type="Proteomes" id="UP000054337"/>
    </source>
</evidence>
<dbReference type="Pfam" id="PF24883">
    <property type="entry name" value="NPHP3_N"/>
    <property type="match status" value="1"/>
</dbReference>
<dbReference type="OrthoDB" id="3796000at2759"/>
<dbReference type="GeneID" id="26253897"/>
<dbReference type="EMBL" id="KI968742">
    <property type="protein sequence ID" value="EUN26191.1"/>
    <property type="molecule type" value="Genomic_DNA"/>
</dbReference>
<evidence type="ECO:0000256" key="1">
    <source>
        <dbReference type="ARBA" id="ARBA00022737"/>
    </source>
</evidence>
<dbReference type="PANTHER" id="PTHR10039:SF14">
    <property type="entry name" value="NACHT DOMAIN-CONTAINING PROTEIN"/>
    <property type="match status" value="1"/>
</dbReference>
<dbReference type="RefSeq" id="XP_014555773.1">
    <property type="nucleotide sequence ID" value="XM_014700287.1"/>
</dbReference>
<organism evidence="3 4">
    <name type="scientific">Bipolaris victoriae (strain FI3)</name>
    <name type="common">Victoria blight of oats agent</name>
    <name type="synonym">Cochliobolus victoriae</name>
    <dbReference type="NCBI Taxonomy" id="930091"/>
    <lineage>
        <taxon>Eukaryota</taxon>
        <taxon>Fungi</taxon>
        <taxon>Dikarya</taxon>
        <taxon>Ascomycota</taxon>
        <taxon>Pezizomycotina</taxon>
        <taxon>Dothideomycetes</taxon>
        <taxon>Pleosporomycetidae</taxon>
        <taxon>Pleosporales</taxon>
        <taxon>Pleosporineae</taxon>
        <taxon>Pleosporaceae</taxon>
        <taxon>Bipolaris</taxon>
    </lineage>
</organism>
<name>W7EDD3_BIPV3</name>
<reference evidence="3 4" key="1">
    <citation type="journal article" date="2013" name="PLoS Genet.">
        <title>Comparative genome structure, secondary metabolite, and effector coding capacity across Cochliobolus pathogens.</title>
        <authorList>
            <person name="Condon B.J."/>
            <person name="Leng Y."/>
            <person name="Wu D."/>
            <person name="Bushley K.E."/>
            <person name="Ohm R.A."/>
            <person name="Otillar R."/>
            <person name="Martin J."/>
            <person name="Schackwitz W."/>
            <person name="Grimwood J."/>
            <person name="MohdZainudin N."/>
            <person name="Xue C."/>
            <person name="Wang R."/>
            <person name="Manning V.A."/>
            <person name="Dhillon B."/>
            <person name="Tu Z.J."/>
            <person name="Steffenson B.J."/>
            <person name="Salamov A."/>
            <person name="Sun H."/>
            <person name="Lowry S."/>
            <person name="LaButti K."/>
            <person name="Han J."/>
            <person name="Copeland A."/>
            <person name="Lindquist E."/>
            <person name="Barry K."/>
            <person name="Schmutz J."/>
            <person name="Baker S.E."/>
            <person name="Ciuffetti L.M."/>
            <person name="Grigoriev I.V."/>
            <person name="Zhong S."/>
            <person name="Turgeon B.G."/>
        </authorList>
    </citation>
    <scope>NUCLEOTIDE SEQUENCE [LARGE SCALE GENOMIC DNA]</scope>
    <source>
        <strain evidence="3 4">FI3</strain>
    </source>
</reference>
<protein>
    <recommendedName>
        <fullName evidence="2">Nephrocystin 3-like N-terminal domain-containing protein</fullName>
    </recommendedName>
</protein>
<dbReference type="HOGENOM" id="CLU_021439_0_0_1"/>